<dbReference type="AlphaFoldDB" id="A0AAV1FQL4"/>
<feature type="compositionally biased region" description="Polar residues" evidence="1">
    <location>
        <begin position="238"/>
        <end position="262"/>
    </location>
</feature>
<sequence length="269" mass="28952">MASTPSASALSAVLRCRGNIWARSPQTKRPSTSAYSLGLAGGVVRDSPAEESTWGSFLRGERVIVGRRAAVAYEFSRVDGKDLKDMNSPSHPRVSQSSGRAFSAVPAVQNALVRQLTRTLAPNLPRIDKCSKIIQRVKYKTTAEHLCKVVFVEGCSKSQVGVLKVSITPPCLVENTGQVPSFLVTGWSTLKSTCLSLTALVSHFMSMKLVCRLSSNHEDASGPLLNQQEVKTSRNEDLQANGQTPSPTELAPTKNNSGSGQRITEDRPG</sequence>
<feature type="region of interest" description="Disordered" evidence="1">
    <location>
        <begin position="229"/>
        <end position="269"/>
    </location>
</feature>
<name>A0AAV1FQL4_XYRNO</name>
<dbReference type="EMBL" id="OY660871">
    <property type="protein sequence ID" value="CAJ1062844.1"/>
    <property type="molecule type" value="Genomic_DNA"/>
</dbReference>
<reference evidence="2" key="1">
    <citation type="submission" date="2023-08" db="EMBL/GenBank/DDBJ databases">
        <authorList>
            <person name="Alioto T."/>
            <person name="Alioto T."/>
            <person name="Gomez Garrido J."/>
        </authorList>
    </citation>
    <scope>NUCLEOTIDE SEQUENCE</scope>
</reference>
<protein>
    <submittedName>
        <fullName evidence="2">Uncharacterized protein LOC117823048</fullName>
    </submittedName>
</protein>
<accession>A0AAV1FQL4</accession>
<gene>
    <name evidence="2" type="ORF">XNOV1_A005249</name>
</gene>
<proteinExistence type="predicted"/>
<keyword evidence="3" id="KW-1185">Reference proteome</keyword>
<organism evidence="2 3">
    <name type="scientific">Xyrichtys novacula</name>
    <name type="common">Pearly razorfish</name>
    <name type="synonym">Hemipteronotus novacula</name>
    <dbReference type="NCBI Taxonomy" id="13765"/>
    <lineage>
        <taxon>Eukaryota</taxon>
        <taxon>Metazoa</taxon>
        <taxon>Chordata</taxon>
        <taxon>Craniata</taxon>
        <taxon>Vertebrata</taxon>
        <taxon>Euteleostomi</taxon>
        <taxon>Actinopterygii</taxon>
        <taxon>Neopterygii</taxon>
        <taxon>Teleostei</taxon>
        <taxon>Neoteleostei</taxon>
        <taxon>Acanthomorphata</taxon>
        <taxon>Eupercaria</taxon>
        <taxon>Labriformes</taxon>
        <taxon>Labridae</taxon>
        <taxon>Xyrichtys</taxon>
    </lineage>
</organism>
<evidence type="ECO:0000313" key="2">
    <source>
        <dbReference type="EMBL" id="CAJ1062844.1"/>
    </source>
</evidence>
<dbReference type="Proteomes" id="UP001178508">
    <property type="component" value="Chromosome 8"/>
</dbReference>
<evidence type="ECO:0000256" key="1">
    <source>
        <dbReference type="SAM" id="MobiDB-lite"/>
    </source>
</evidence>
<evidence type="ECO:0000313" key="3">
    <source>
        <dbReference type="Proteomes" id="UP001178508"/>
    </source>
</evidence>